<dbReference type="InterPro" id="IPR032578">
    <property type="entry name" value="DUF4919"/>
</dbReference>
<keyword evidence="2" id="KW-1185">Reference proteome</keyword>
<dbReference type="EMBL" id="CP095061">
    <property type="protein sequence ID" value="UOQ64653.1"/>
    <property type="molecule type" value="Genomic_DNA"/>
</dbReference>
<reference evidence="1" key="1">
    <citation type="submission" date="2022-04" db="EMBL/GenBank/DDBJ databases">
        <title>Hymenobacter sp. isolated from the air.</title>
        <authorList>
            <person name="Won M."/>
            <person name="Lee C.-M."/>
            <person name="Woen H.-Y."/>
            <person name="Kwon S.-W."/>
        </authorList>
    </citation>
    <scope>NUCLEOTIDE SEQUENCE</scope>
    <source>
        <strain evidence="1">5420S-77</strain>
    </source>
</reference>
<evidence type="ECO:0000313" key="2">
    <source>
        <dbReference type="Proteomes" id="UP000830401"/>
    </source>
</evidence>
<organism evidence="1 2">
    <name type="scientific">Hymenobacter volaticus</name>
    <dbReference type="NCBI Taxonomy" id="2932254"/>
    <lineage>
        <taxon>Bacteria</taxon>
        <taxon>Pseudomonadati</taxon>
        <taxon>Bacteroidota</taxon>
        <taxon>Cytophagia</taxon>
        <taxon>Cytophagales</taxon>
        <taxon>Hymenobacteraceae</taxon>
        <taxon>Hymenobacter</taxon>
    </lineage>
</organism>
<name>A0ABY4G1G2_9BACT</name>
<dbReference type="Pfam" id="PF16266">
    <property type="entry name" value="DUF4919"/>
    <property type="match status" value="1"/>
</dbReference>
<protein>
    <submittedName>
        <fullName evidence="1">DUF4919 domain-containing protein</fullName>
    </submittedName>
</protein>
<dbReference type="RefSeq" id="WP_245118571.1">
    <property type="nucleotide sequence ID" value="NZ_CP095061.1"/>
</dbReference>
<sequence>MTKIALLLIMLIARIFPLLGQSMDKISIPKFNDKYSSYVKQLEAGQTSIDYLDFRYSFIESEQFILASKKFKDHNKLRNQIISEMTNKEYNNVIRTAKAMLTINYTNIFAHKVLRQTYKIIGDSVNASKYYKIHFGLLNSIIKNDDGKTCSTAWPVIQLDEEYFILQMIGAKLLQQSTDTTDGLCDKMDVDTEDGEKRTYFFETSKIFEGYRKLGMK</sequence>
<proteinExistence type="predicted"/>
<dbReference type="Proteomes" id="UP000830401">
    <property type="component" value="Chromosome"/>
</dbReference>
<evidence type="ECO:0000313" key="1">
    <source>
        <dbReference type="EMBL" id="UOQ64653.1"/>
    </source>
</evidence>
<accession>A0ABY4G1G2</accession>
<gene>
    <name evidence="1" type="ORF">MUN86_13820</name>
</gene>